<dbReference type="NCBIfam" id="TIGR00290">
    <property type="entry name" value="MJ0570_dom"/>
    <property type="match status" value="1"/>
</dbReference>
<dbReference type="HOGENOM" id="CLU_010289_2_0_1"/>
<dbReference type="AlphaFoldDB" id="A0A086TF43"/>
<feature type="domain" description="Diphthamide synthase" evidence="7">
    <location>
        <begin position="124"/>
        <end position="274"/>
    </location>
</feature>
<dbReference type="CDD" id="cd06155">
    <property type="entry name" value="eu_AANH_C_1"/>
    <property type="match status" value="1"/>
</dbReference>
<dbReference type="InterPro" id="IPR014729">
    <property type="entry name" value="Rossmann-like_a/b/a_fold"/>
</dbReference>
<dbReference type="CDD" id="cd01994">
    <property type="entry name" value="AANH_PF0828-like"/>
    <property type="match status" value="1"/>
</dbReference>
<dbReference type="SUPFAM" id="SSF55298">
    <property type="entry name" value="YjgF-like"/>
    <property type="match status" value="2"/>
</dbReference>
<feature type="region of interest" description="Disordered" evidence="6">
    <location>
        <begin position="332"/>
        <end position="352"/>
    </location>
</feature>
<dbReference type="EMBL" id="JPKY01000006">
    <property type="protein sequence ID" value="KFH47975.1"/>
    <property type="molecule type" value="Genomic_DNA"/>
</dbReference>
<comment type="caution">
    <text evidence="8">The sequence shown here is derived from an EMBL/GenBank/DDBJ whole genome shotgun (WGS) entry which is preliminary data.</text>
</comment>
<protein>
    <recommendedName>
        <fullName evidence="2">Diphthine--ammonia ligase</fullName>
        <ecNumber evidence="1">6.3.1.14</ecNumber>
    </recommendedName>
    <alternativeName>
        <fullName evidence="3">Diphthamide synthase</fullName>
    </alternativeName>
    <alternativeName>
        <fullName evidence="4">Diphthamide synthetase</fullName>
    </alternativeName>
</protein>
<accession>A0A086TF43</accession>
<dbReference type="InterPro" id="IPR002761">
    <property type="entry name" value="Diphthami_syn_dom"/>
</dbReference>
<dbReference type="Gene3D" id="3.90.1490.10">
    <property type="entry name" value="putative n-type atp pyrophosphatase, domain 2"/>
    <property type="match status" value="1"/>
</dbReference>
<comment type="catalytic activity">
    <reaction evidence="5">
        <text>diphthine-[translation elongation factor 2] + NH4(+) + ATP = diphthamide-[translation elongation factor 2] + AMP + diphosphate + H(+)</text>
        <dbReference type="Rhea" id="RHEA:19753"/>
        <dbReference type="Rhea" id="RHEA-COMP:10172"/>
        <dbReference type="Rhea" id="RHEA-COMP:10174"/>
        <dbReference type="ChEBI" id="CHEBI:15378"/>
        <dbReference type="ChEBI" id="CHEBI:16692"/>
        <dbReference type="ChEBI" id="CHEBI:28938"/>
        <dbReference type="ChEBI" id="CHEBI:30616"/>
        <dbReference type="ChEBI" id="CHEBI:33019"/>
        <dbReference type="ChEBI" id="CHEBI:82696"/>
        <dbReference type="ChEBI" id="CHEBI:456215"/>
        <dbReference type="EC" id="6.3.1.14"/>
    </reaction>
</comment>
<dbReference type="CDD" id="cd06156">
    <property type="entry name" value="eu_AANH_C_2"/>
    <property type="match status" value="1"/>
</dbReference>
<keyword evidence="8" id="KW-0436">Ligase</keyword>
<reference evidence="9" key="1">
    <citation type="journal article" date="2014" name="Genome Announc.">
        <title>Genome sequence and annotation of Acremonium chrysogenum, producer of the beta-lactam antibiotic cephalosporin C.</title>
        <authorList>
            <person name="Terfehr D."/>
            <person name="Dahlmann T.A."/>
            <person name="Specht T."/>
            <person name="Zadra I."/>
            <person name="Kuernsteiner H."/>
            <person name="Kueck U."/>
        </authorList>
    </citation>
    <scope>NUCLEOTIDE SEQUENCE [LARGE SCALE GENOMIC DNA]</scope>
    <source>
        <strain evidence="9">ATCC 11550 / CBS 779.69 / DSM 880 / IAM 14645 / JCM 23072 / IMI 49137</strain>
    </source>
</reference>
<evidence type="ECO:0000259" key="7">
    <source>
        <dbReference type="Pfam" id="PF01902"/>
    </source>
</evidence>
<evidence type="ECO:0000256" key="5">
    <source>
        <dbReference type="ARBA" id="ARBA00048108"/>
    </source>
</evidence>
<evidence type="ECO:0000313" key="8">
    <source>
        <dbReference type="EMBL" id="KFH47975.1"/>
    </source>
</evidence>
<dbReference type="GO" id="GO:0017183">
    <property type="term" value="P:protein histidyl modification to diphthamide"/>
    <property type="evidence" value="ECO:0007669"/>
    <property type="project" value="TreeGrafter"/>
</dbReference>
<dbReference type="GO" id="GO:0017178">
    <property type="term" value="F:diphthine-ammonia ligase activity"/>
    <property type="evidence" value="ECO:0007669"/>
    <property type="project" value="UniProtKB-EC"/>
</dbReference>
<dbReference type="InterPro" id="IPR030662">
    <property type="entry name" value="DPH6/MJ0570"/>
</dbReference>
<dbReference type="InterPro" id="IPR006175">
    <property type="entry name" value="YjgF/YER057c/UK114"/>
</dbReference>
<organism evidence="8 9">
    <name type="scientific">Hapsidospora chrysogenum (strain ATCC 11550 / CBS 779.69 / DSM 880 / IAM 14645 / JCM 23072 / IMI 49137)</name>
    <name type="common">Acremonium chrysogenum</name>
    <dbReference type="NCBI Taxonomy" id="857340"/>
    <lineage>
        <taxon>Eukaryota</taxon>
        <taxon>Fungi</taxon>
        <taxon>Dikarya</taxon>
        <taxon>Ascomycota</taxon>
        <taxon>Pezizomycotina</taxon>
        <taxon>Sordariomycetes</taxon>
        <taxon>Hypocreomycetidae</taxon>
        <taxon>Hypocreales</taxon>
        <taxon>Bionectriaceae</taxon>
        <taxon>Hapsidospora</taxon>
    </lineage>
</organism>
<dbReference type="Gene3D" id="3.30.1330.40">
    <property type="entry name" value="RutC-like"/>
    <property type="match status" value="2"/>
</dbReference>
<evidence type="ECO:0000256" key="3">
    <source>
        <dbReference type="ARBA" id="ARBA00029814"/>
    </source>
</evidence>
<name>A0A086TF43_HAPC1</name>
<proteinExistence type="predicted"/>
<dbReference type="Pfam" id="PF01042">
    <property type="entry name" value="Ribonuc_L-PSP"/>
    <property type="match status" value="1"/>
</dbReference>
<sequence>MAEQDLHVIALISGGKDSFFSLLHCMQHGHRIVALANLFPASDGAAPAVQVIDPSVISTSSAAASGHDGDGDLNSFMYQTVGHEIIPLYAAATGLPLYRLPICSSGAQRHERDYAFNPAESAHDETESMTVLLKAIMERHPEANAVSAGAILSTYQRTRVESVALRLGLTPLAYLWKYPILPPPASAPADGAQLLKDMAAVGLEARIIKVASAGLSERHLWECVASDAGAGRVKAALQRFGAAGGAVLGEGGEFETIVLDGPSRLFRKSIKVASEGRTPVQEGGGTTWLMLRNAFIEEKAIGSEMGSSESPVRVPDILEPRFQSVMDQLSEPAHLQSTARPPPESRSSITLGKPSSWTRYRGGDLIDWFVVADETLHHSSIEAETAHVVDKIRVLLASHSMEADHVSNTMVILRRMSDFPSVNAEYGKLFQKPNPPSRVTVSCGDLLQPGCSIAIYLAVDPVLSSHVDRQGLHVQSRSYWAPANIGPYSQAVGTPIWTSTGTTGLRTWSVAGQIPLIPSSMALPGPSDEMQLQISLSLQHLWRIAVDVKVQFWTSAVAFFARSASEEEMQRKATMGVRAWRLAHGAPQEDDEDDEDGPDPWDLKFNQQYQTLAGTDQEAKEPPLPDWSVMTLRHQNEPDTCIPPFFAVEVEELPRQSAVEWQAHTGLSGLGESSVETLHFPEIPLPGWKAWHTIARGQQGEIFRHTVLAYDLDATSGPLDYSRVAFERVAAHRVALQAGGMDDNTGACHQGPYLTYVDAANVNGLWHLQALLDSSARSALIPCRSLWSSTGARLGVVSLYRTTFTP</sequence>
<dbReference type="Pfam" id="PF01902">
    <property type="entry name" value="Diphthami_syn_2"/>
    <property type="match status" value="1"/>
</dbReference>
<feature type="compositionally biased region" description="Polar residues" evidence="6">
    <location>
        <begin position="335"/>
        <end position="352"/>
    </location>
</feature>
<keyword evidence="9" id="KW-1185">Reference proteome</keyword>
<dbReference type="PANTHER" id="PTHR12196:SF2">
    <property type="entry name" value="DIPHTHINE--AMMONIA LIGASE"/>
    <property type="match status" value="1"/>
</dbReference>
<dbReference type="InterPro" id="IPR035959">
    <property type="entry name" value="RutC-like_sf"/>
</dbReference>
<dbReference type="Gene3D" id="3.40.50.620">
    <property type="entry name" value="HUPs"/>
    <property type="match status" value="1"/>
</dbReference>
<evidence type="ECO:0000256" key="1">
    <source>
        <dbReference type="ARBA" id="ARBA00012089"/>
    </source>
</evidence>
<dbReference type="EC" id="6.3.1.14" evidence="1"/>
<evidence type="ECO:0000256" key="2">
    <source>
        <dbReference type="ARBA" id="ARBA00018426"/>
    </source>
</evidence>
<dbReference type="OrthoDB" id="686384at2759"/>
<evidence type="ECO:0000313" key="9">
    <source>
        <dbReference type="Proteomes" id="UP000029964"/>
    </source>
</evidence>
<dbReference type="PANTHER" id="PTHR12196">
    <property type="entry name" value="DOMAIN OF UNKNOWN FUNCTION 71 DUF71 -CONTAINING PROTEIN"/>
    <property type="match status" value="1"/>
</dbReference>
<dbReference type="SUPFAM" id="SSF52402">
    <property type="entry name" value="Adenine nucleotide alpha hydrolases-like"/>
    <property type="match status" value="1"/>
</dbReference>
<evidence type="ECO:0000256" key="6">
    <source>
        <dbReference type="SAM" id="MobiDB-lite"/>
    </source>
</evidence>
<gene>
    <name evidence="8" type="ORF">ACRE_012280</name>
</gene>
<evidence type="ECO:0000256" key="4">
    <source>
        <dbReference type="ARBA" id="ARBA00031552"/>
    </source>
</evidence>
<dbReference type="Proteomes" id="UP000029964">
    <property type="component" value="Unassembled WGS sequence"/>
</dbReference>
<dbReference type="STRING" id="857340.A0A086TF43"/>